<dbReference type="InterPro" id="IPR036915">
    <property type="entry name" value="Cyclin-like_sf"/>
</dbReference>
<dbReference type="Pfam" id="PF00134">
    <property type="entry name" value="Cyclin_N"/>
    <property type="match status" value="1"/>
</dbReference>
<feature type="domain" description="Cyclin N-terminal" evidence="2">
    <location>
        <begin position="25"/>
        <end position="119"/>
    </location>
</feature>
<dbReference type="STRING" id="1328759.A0A5C2S2V0"/>
<dbReference type="InterPro" id="IPR013922">
    <property type="entry name" value="Cyclin_PHO80-like"/>
</dbReference>
<evidence type="ECO:0000259" key="2">
    <source>
        <dbReference type="Pfam" id="PF00134"/>
    </source>
</evidence>
<accession>A0A5C2S2V0</accession>
<dbReference type="SUPFAM" id="SSF47954">
    <property type="entry name" value="Cyclin-like"/>
    <property type="match status" value="1"/>
</dbReference>
<dbReference type="PANTHER" id="PTHR15615:SF108">
    <property type="entry name" value="PROTEIN CNPPD1"/>
    <property type="match status" value="1"/>
</dbReference>
<dbReference type="GO" id="GO:0019901">
    <property type="term" value="F:protein kinase binding"/>
    <property type="evidence" value="ECO:0007669"/>
    <property type="project" value="InterPro"/>
</dbReference>
<dbReference type="AlphaFoldDB" id="A0A5C2S2V0"/>
<dbReference type="Gene3D" id="1.10.472.10">
    <property type="entry name" value="Cyclin-like"/>
    <property type="match status" value="1"/>
</dbReference>
<dbReference type="GO" id="GO:0016538">
    <property type="term" value="F:cyclin-dependent protein serine/threonine kinase regulator activity"/>
    <property type="evidence" value="ECO:0007669"/>
    <property type="project" value="TreeGrafter"/>
</dbReference>
<evidence type="ECO:0000313" key="3">
    <source>
        <dbReference type="EMBL" id="RPD57751.1"/>
    </source>
</evidence>
<dbReference type="GO" id="GO:0000307">
    <property type="term" value="C:cyclin-dependent protein kinase holoenzyme complex"/>
    <property type="evidence" value="ECO:0007669"/>
    <property type="project" value="TreeGrafter"/>
</dbReference>
<name>A0A5C2S2V0_9APHY</name>
<evidence type="ECO:0000313" key="4">
    <source>
        <dbReference type="Proteomes" id="UP000313359"/>
    </source>
</evidence>
<feature type="compositionally biased region" description="Pro residues" evidence="1">
    <location>
        <begin position="8"/>
        <end position="20"/>
    </location>
</feature>
<evidence type="ECO:0000256" key="1">
    <source>
        <dbReference type="SAM" id="MobiDB-lite"/>
    </source>
</evidence>
<protein>
    <recommendedName>
        <fullName evidence="2">Cyclin N-terminal domain-containing protein</fullName>
    </recommendedName>
</protein>
<dbReference type="OrthoDB" id="244495at2759"/>
<dbReference type="GO" id="GO:0005634">
    <property type="term" value="C:nucleus"/>
    <property type="evidence" value="ECO:0007669"/>
    <property type="project" value="TreeGrafter"/>
</dbReference>
<feature type="region of interest" description="Disordered" evidence="1">
    <location>
        <begin position="1"/>
        <end position="20"/>
    </location>
</feature>
<sequence length="228" mass="24996">MHLFACPDVPPPSPTATSPTPSPPLANFIAYVIHRTKRDVSVTFAALYLLHRLKARHPAARGSSGHRLFLSGFIVASKVLCDDCYSSKAWVIVGQGMFALRDINQMEREFCKYMDWDLNVGSGALKEFEERVRQDFKGFGPYPIYTPPAPDCMPSSNLGDPALAAASALTARSHQPPSISSQARIPPPVPIHAGPPMLRTSNWTSLPMSTSASSALNAMRATQYVRRW</sequence>
<gene>
    <name evidence="3" type="ORF">L227DRAFT_551690</name>
</gene>
<dbReference type="CDD" id="cd20557">
    <property type="entry name" value="CYCLIN_ScPCL1-like"/>
    <property type="match status" value="1"/>
</dbReference>
<dbReference type="Proteomes" id="UP000313359">
    <property type="component" value="Unassembled WGS sequence"/>
</dbReference>
<keyword evidence="4" id="KW-1185">Reference proteome</keyword>
<dbReference type="InterPro" id="IPR006671">
    <property type="entry name" value="Cyclin_N"/>
</dbReference>
<organism evidence="3 4">
    <name type="scientific">Lentinus tigrinus ALCF2SS1-6</name>
    <dbReference type="NCBI Taxonomy" id="1328759"/>
    <lineage>
        <taxon>Eukaryota</taxon>
        <taxon>Fungi</taxon>
        <taxon>Dikarya</taxon>
        <taxon>Basidiomycota</taxon>
        <taxon>Agaricomycotina</taxon>
        <taxon>Agaricomycetes</taxon>
        <taxon>Polyporales</taxon>
        <taxon>Polyporaceae</taxon>
        <taxon>Lentinus</taxon>
    </lineage>
</organism>
<proteinExistence type="predicted"/>
<dbReference type="EMBL" id="ML122279">
    <property type="protein sequence ID" value="RPD57751.1"/>
    <property type="molecule type" value="Genomic_DNA"/>
</dbReference>
<dbReference type="PANTHER" id="PTHR15615">
    <property type="match status" value="1"/>
</dbReference>
<reference evidence="3" key="1">
    <citation type="journal article" date="2018" name="Genome Biol. Evol.">
        <title>Genomics and development of Lentinus tigrinus, a white-rot wood-decaying mushroom with dimorphic fruiting bodies.</title>
        <authorList>
            <person name="Wu B."/>
            <person name="Xu Z."/>
            <person name="Knudson A."/>
            <person name="Carlson A."/>
            <person name="Chen N."/>
            <person name="Kovaka S."/>
            <person name="LaButti K."/>
            <person name="Lipzen A."/>
            <person name="Pennachio C."/>
            <person name="Riley R."/>
            <person name="Schakwitz W."/>
            <person name="Umezawa K."/>
            <person name="Ohm R.A."/>
            <person name="Grigoriev I.V."/>
            <person name="Nagy L.G."/>
            <person name="Gibbons J."/>
            <person name="Hibbett D."/>
        </authorList>
    </citation>
    <scope>NUCLEOTIDE SEQUENCE [LARGE SCALE GENOMIC DNA]</scope>
    <source>
        <strain evidence="3">ALCF2SS1-6</strain>
    </source>
</reference>